<accession>A0ABN9YE34</accession>
<feature type="region of interest" description="Disordered" evidence="1">
    <location>
        <begin position="25"/>
        <end position="46"/>
    </location>
</feature>
<keyword evidence="3" id="KW-1185">Reference proteome</keyword>
<proteinExistence type="predicted"/>
<dbReference type="EMBL" id="CAUYUJ010022515">
    <property type="protein sequence ID" value="CAK0911080.1"/>
    <property type="molecule type" value="Genomic_DNA"/>
</dbReference>
<organism evidence="2 3">
    <name type="scientific">Prorocentrum cordatum</name>
    <dbReference type="NCBI Taxonomy" id="2364126"/>
    <lineage>
        <taxon>Eukaryota</taxon>
        <taxon>Sar</taxon>
        <taxon>Alveolata</taxon>
        <taxon>Dinophyceae</taxon>
        <taxon>Prorocentrales</taxon>
        <taxon>Prorocentraceae</taxon>
        <taxon>Prorocentrum</taxon>
    </lineage>
</organism>
<protein>
    <submittedName>
        <fullName evidence="2">Uncharacterized protein</fullName>
    </submittedName>
</protein>
<evidence type="ECO:0000313" key="3">
    <source>
        <dbReference type="Proteomes" id="UP001189429"/>
    </source>
</evidence>
<comment type="caution">
    <text evidence="2">The sequence shown here is derived from an EMBL/GenBank/DDBJ whole genome shotgun (WGS) entry which is preliminary data.</text>
</comment>
<dbReference type="InterPro" id="IPR011992">
    <property type="entry name" value="EF-hand-dom_pair"/>
</dbReference>
<reference evidence="2" key="1">
    <citation type="submission" date="2023-10" db="EMBL/GenBank/DDBJ databases">
        <authorList>
            <person name="Chen Y."/>
            <person name="Shah S."/>
            <person name="Dougan E. K."/>
            <person name="Thang M."/>
            <person name="Chan C."/>
        </authorList>
    </citation>
    <scope>NUCLEOTIDE SEQUENCE [LARGE SCALE GENOMIC DNA]</scope>
</reference>
<dbReference type="Gene3D" id="1.10.238.10">
    <property type="entry name" value="EF-hand"/>
    <property type="match status" value="1"/>
</dbReference>
<dbReference type="Proteomes" id="UP001189429">
    <property type="component" value="Unassembled WGS sequence"/>
</dbReference>
<sequence>MRSRAAWPAARALCCGGRPAARSAAAASSSRAGEQQDHERTKSTGAIAGEDLEVALRSLGLDASRSEALGLLKDARVSANAFASIVANEFPPCAGAEGSGAAFGLFAPGATGLITAPDLRVVVNHLGDRLSAEVLDEISRLAEEEARRRRLEPAAWPPHEWGGATGAVLEQALDSTSVTQGVDLPAHMLEEGDRTSHGLIPSVGGRRTGYGYGCGLSDPKGGIPFERGPPSDNTHP</sequence>
<name>A0ABN9YE34_9DINO</name>
<evidence type="ECO:0000256" key="1">
    <source>
        <dbReference type="SAM" id="MobiDB-lite"/>
    </source>
</evidence>
<feature type="region of interest" description="Disordered" evidence="1">
    <location>
        <begin position="215"/>
        <end position="236"/>
    </location>
</feature>
<dbReference type="SUPFAM" id="SSF47473">
    <property type="entry name" value="EF-hand"/>
    <property type="match status" value="1"/>
</dbReference>
<evidence type="ECO:0000313" key="2">
    <source>
        <dbReference type="EMBL" id="CAK0911080.1"/>
    </source>
</evidence>
<gene>
    <name evidence="2" type="ORF">PCOR1329_LOCUS85067</name>
</gene>